<reference evidence="1 2" key="1">
    <citation type="submission" date="2023-05" db="EMBL/GenBank/DDBJ databases">
        <title>B98-5 Cell Line De Novo Hybrid Assembly: An Optical Mapping Approach.</title>
        <authorList>
            <person name="Kananen K."/>
            <person name="Auerbach J.A."/>
            <person name="Kautto E."/>
            <person name="Blachly J.S."/>
        </authorList>
    </citation>
    <scope>NUCLEOTIDE SEQUENCE [LARGE SCALE GENOMIC DNA]</scope>
    <source>
        <strain evidence="1">B95-8</strain>
        <tissue evidence="1">Cell line</tissue>
    </source>
</reference>
<comment type="caution">
    <text evidence="1">The sequence shown here is derived from an EMBL/GenBank/DDBJ whole genome shotgun (WGS) entry which is preliminary data.</text>
</comment>
<protein>
    <submittedName>
        <fullName evidence="1">Uncharacterized protein</fullName>
    </submittedName>
</protein>
<proteinExistence type="predicted"/>
<keyword evidence="2" id="KW-1185">Reference proteome</keyword>
<dbReference type="Proteomes" id="UP001266305">
    <property type="component" value="Unassembled WGS sequence"/>
</dbReference>
<evidence type="ECO:0000313" key="2">
    <source>
        <dbReference type="Proteomes" id="UP001266305"/>
    </source>
</evidence>
<sequence length="194" mass="21096">MGKALEPGRGLTPTFFTGEEAPAIVPALPRTSIFPCTLPVWPGVDTLVKVSRPHPSCPMQRSVNCLQITSTEILQWLPIPPVILNLTLCSSPVLISELGQEQMTVPEALFKNLVTGLRKKIQSPLLFPLNGISKCSDNGEDMLLQEENPDIIQDWVHSSDHAGSGIVRCLICAEDIDESQKRGRPHSDALNGGL</sequence>
<accession>A0ABQ9U4A6</accession>
<organism evidence="1 2">
    <name type="scientific">Saguinus oedipus</name>
    <name type="common">Cotton-top tamarin</name>
    <name type="synonym">Oedipomidas oedipus</name>
    <dbReference type="NCBI Taxonomy" id="9490"/>
    <lineage>
        <taxon>Eukaryota</taxon>
        <taxon>Metazoa</taxon>
        <taxon>Chordata</taxon>
        <taxon>Craniata</taxon>
        <taxon>Vertebrata</taxon>
        <taxon>Euteleostomi</taxon>
        <taxon>Mammalia</taxon>
        <taxon>Eutheria</taxon>
        <taxon>Euarchontoglires</taxon>
        <taxon>Primates</taxon>
        <taxon>Haplorrhini</taxon>
        <taxon>Platyrrhini</taxon>
        <taxon>Cebidae</taxon>
        <taxon>Callitrichinae</taxon>
        <taxon>Saguinus</taxon>
    </lineage>
</organism>
<name>A0ABQ9U4A6_SAGOE</name>
<evidence type="ECO:0000313" key="1">
    <source>
        <dbReference type="EMBL" id="KAK2091891.1"/>
    </source>
</evidence>
<dbReference type="EMBL" id="JASSZA010000016">
    <property type="protein sequence ID" value="KAK2091891.1"/>
    <property type="molecule type" value="Genomic_DNA"/>
</dbReference>
<gene>
    <name evidence="1" type="ORF">P7K49_031175</name>
</gene>